<dbReference type="SMART" id="SM00240">
    <property type="entry name" value="FHA"/>
    <property type="match status" value="1"/>
</dbReference>
<feature type="compositionally biased region" description="Acidic residues" evidence="1">
    <location>
        <begin position="301"/>
        <end position="318"/>
    </location>
</feature>
<keyword evidence="2" id="KW-0812">Transmembrane</keyword>
<keyword evidence="5" id="KW-1185">Reference proteome</keyword>
<feature type="domain" description="FHA" evidence="3">
    <location>
        <begin position="41"/>
        <end position="98"/>
    </location>
</feature>
<dbReference type="Proteomes" id="UP001175000">
    <property type="component" value="Unassembled WGS sequence"/>
</dbReference>
<evidence type="ECO:0000313" key="4">
    <source>
        <dbReference type="EMBL" id="KAK0626914.1"/>
    </source>
</evidence>
<dbReference type="PANTHER" id="PTHR15715">
    <property type="entry name" value="CENTROSOMAL PROTEIN OF 170 KDA"/>
    <property type="match status" value="1"/>
</dbReference>
<dbReference type="EMBL" id="JAULSU010000002">
    <property type="protein sequence ID" value="KAK0626914.1"/>
    <property type="molecule type" value="Genomic_DNA"/>
</dbReference>
<name>A0AA40C6Z0_9PEZI</name>
<feature type="compositionally biased region" description="Acidic residues" evidence="1">
    <location>
        <begin position="361"/>
        <end position="373"/>
    </location>
</feature>
<dbReference type="InterPro" id="IPR000253">
    <property type="entry name" value="FHA_dom"/>
</dbReference>
<feature type="compositionally biased region" description="Acidic residues" evidence="1">
    <location>
        <begin position="337"/>
        <end position="352"/>
    </location>
</feature>
<gene>
    <name evidence="4" type="ORF">B0T14DRAFT_122057</name>
</gene>
<accession>A0AA40C6Z0</accession>
<dbReference type="AlphaFoldDB" id="A0AA40C6Z0"/>
<proteinExistence type="predicted"/>
<dbReference type="PROSITE" id="PS50006">
    <property type="entry name" value="FHA_DOMAIN"/>
    <property type="match status" value="1"/>
</dbReference>
<dbReference type="Pfam" id="PF00498">
    <property type="entry name" value="FHA"/>
    <property type="match status" value="1"/>
</dbReference>
<evidence type="ECO:0000256" key="1">
    <source>
        <dbReference type="SAM" id="MobiDB-lite"/>
    </source>
</evidence>
<keyword evidence="2" id="KW-0472">Membrane</keyword>
<feature type="region of interest" description="Disordered" evidence="1">
    <location>
        <begin position="590"/>
        <end position="627"/>
    </location>
</feature>
<sequence length="771" mass="82903">MDNSSDSASCAHITFSAEGRSAAELSFPERHIMLDAAKNSIIIGRASKTSSKGFLAEKDNGWFDSAVMSRKHAEIKADVDTLKVKIRDLGSLHGTYLNDGPDGLSKEFRELRDGDSIRFGVGVWRGSESFVPTTVKVGIAFDHRSERASSTFRVPEDSDNESDIECYSSNGDRTIDDNAPVIIVGTKRISETIDLTESKPSISIAKVSQTTPPKGARANDVIDLSSPPQSPAVIDDDEMSETSSILELREMPGPVFEGSAAPRVIEAEDGMANEGPDMDEVAYLDEISEIHSDDERLSFDCESDEGSENDFTDSDAENESSTSSVVGEPGASYDIEYGIDSEQASDVDDVESDSSCIGRWEEDEADEEDDHDEDVDRCFGELDDTSDEDEPTDPFWNPPFGNRFKVSDHSAESIVAAVKPPPPVTISGLLNSDSSNTGYPPTFRPPLVAKPWESHVLASQTQRPHSPSDVIMSKTFGKSADGLQERTGAELLAQKSGKHDYFAAREMNKISLQKQAGAVSSLHSLCNDTIAAIESLDDQYGILEYTPGPPSAARLPHLSSHFGPLDMLATEATATRISCNPLKEPVLQATSEPAVAAASQEETQDAPVPTAQQSAPPPSEAATGSDVGRRTHLGIADILDNCQKPVDERKGKRKAKDISTLSEDEEQWVKEDNAVPTKVAVPISPTPSLVSEPVPAKEASPAPVEAEKAVTESQKFAEVDNTVETVSEPEGRAPKRQRLLQIAERVGYAALGGVTAGAMIVGTLIYTAPTF</sequence>
<dbReference type="InterPro" id="IPR051176">
    <property type="entry name" value="Cent_Immune-Sig_Mod"/>
</dbReference>
<dbReference type="Gene3D" id="2.60.200.20">
    <property type="match status" value="1"/>
</dbReference>
<evidence type="ECO:0000259" key="3">
    <source>
        <dbReference type="PROSITE" id="PS50006"/>
    </source>
</evidence>
<organism evidence="4 5">
    <name type="scientific">Immersiella caudata</name>
    <dbReference type="NCBI Taxonomy" id="314043"/>
    <lineage>
        <taxon>Eukaryota</taxon>
        <taxon>Fungi</taxon>
        <taxon>Dikarya</taxon>
        <taxon>Ascomycota</taxon>
        <taxon>Pezizomycotina</taxon>
        <taxon>Sordariomycetes</taxon>
        <taxon>Sordariomycetidae</taxon>
        <taxon>Sordariales</taxon>
        <taxon>Lasiosphaeriaceae</taxon>
        <taxon>Immersiella</taxon>
    </lineage>
</organism>
<dbReference type="SUPFAM" id="SSF49879">
    <property type="entry name" value="SMAD/FHA domain"/>
    <property type="match status" value="1"/>
</dbReference>
<feature type="region of interest" description="Disordered" evidence="1">
    <location>
        <begin position="291"/>
        <end position="401"/>
    </location>
</feature>
<comment type="caution">
    <text evidence="4">The sequence shown here is derived from an EMBL/GenBank/DDBJ whole genome shotgun (WGS) entry which is preliminary data.</text>
</comment>
<evidence type="ECO:0000313" key="5">
    <source>
        <dbReference type="Proteomes" id="UP001175000"/>
    </source>
</evidence>
<reference evidence="4" key="1">
    <citation type="submission" date="2023-06" db="EMBL/GenBank/DDBJ databases">
        <title>Genome-scale phylogeny and comparative genomics of the fungal order Sordariales.</title>
        <authorList>
            <consortium name="Lawrence Berkeley National Laboratory"/>
            <person name="Hensen N."/>
            <person name="Bonometti L."/>
            <person name="Westerberg I."/>
            <person name="Brannstrom I.O."/>
            <person name="Guillou S."/>
            <person name="Cros-Aarteil S."/>
            <person name="Calhoun S."/>
            <person name="Haridas S."/>
            <person name="Kuo A."/>
            <person name="Mondo S."/>
            <person name="Pangilinan J."/>
            <person name="Riley R."/>
            <person name="Labutti K."/>
            <person name="Andreopoulos B."/>
            <person name="Lipzen A."/>
            <person name="Chen C."/>
            <person name="Yanf M."/>
            <person name="Daum C."/>
            <person name="Ng V."/>
            <person name="Clum A."/>
            <person name="Steindorff A."/>
            <person name="Ohm R."/>
            <person name="Martin F."/>
            <person name="Silar P."/>
            <person name="Natvig D."/>
            <person name="Lalanne C."/>
            <person name="Gautier V."/>
            <person name="Ament-Velasquez S.L."/>
            <person name="Kruys A."/>
            <person name="Hutchinson M.I."/>
            <person name="Powell A.J."/>
            <person name="Barry K."/>
            <person name="Miller A.N."/>
            <person name="Grigoriev I.V."/>
            <person name="Debuchy R."/>
            <person name="Gladieux P."/>
            <person name="Thoren M.H."/>
            <person name="Johannesson H."/>
        </authorList>
    </citation>
    <scope>NUCLEOTIDE SEQUENCE</scope>
    <source>
        <strain evidence="4">CBS 606.72</strain>
    </source>
</reference>
<feature type="transmembrane region" description="Helical" evidence="2">
    <location>
        <begin position="746"/>
        <end position="768"/>
    </location>
</feature>
<dbReference type="GO" id="GO:0005737">
    <property type="term" value="C:cytoplasm"/>
    <property type="evidence" value="ECO:0007669"/>
    <property type="project" value="TreeGrafter"/>
</dbReference>
<dbReference type="PANTHER" id="PTHR15715:SF48">
    <property type="entry name" value="FHA DOMAIN-CONTAINING PROTEIN"/>
    <property type="match status" value="1"/>
</dbReference>
<feature type="region of interest" description="Disordered" evidence="1">
    <location>
        <begin position="208"/>
        <end position="235"/>
    </location>
</feature>
<feature type="compositionally biased region" description="Acidic residues" evidence="1">
    <location>
        <begin position="381"/>
        <end position="392"/>
    </location>
</feature>
<evidence type="ECO:0000256" key="2">
    <source>
        <dbReference type="SAM" id="Phobius"/>
    </source>
</evidence>
<dbReference type="InterPro" id="IPR008984">
    <property type="entry name" value="SMAD_FHA_dom_sf"/>
</dbReference>
<protein>
    <recommendedName>
        <fullName evidence="3">FHA domain-containing protein</fullName>
    </recommendedName>
</protein>
<keyword evidence="2" id="KW-1133">Transmembrane helix</keyword>